<keyword evidence="4 8" id="KW-0186">Copper</keyword>
<dbReference type="InterPro" id="IPR009069">
    <property type="entry name" value="Cys_alpha_HP_mot_SF"/>
</dbReference>
<evidence type="ECO:0000256" key="8">
    <source>
        <dbReference type="PIRSR" id="PIRSR607745-1"/>
    </source>
</evidence>
<dbReference type="SUPFAM" id="SSF47072">
    <property type="entry name" value="Cysteine alpha-hairpin motif"/>
    <property type="match status" value="1"/>
</dbReference>
<evidence type="ECO:0000256" key="3">
    <source>
        <dbReference type="ARBA" id="ARBA00022723"/>
    </source>
</evidence>
<evidence type="ECO:0000256" key="4">
    <source>
        <dbReference type="ARBA" id="ARBA00023008"/>
    </source>
</evidence>
<dbReference type="AlphaFoldDB" id="A0A2T4B0V0"/>
<evidence type="ECO:0000256" key="5">
    <source>
        <dbReference type="ARBA" id="ARBA00023128"/>
    </source>
</evidence>
<accession>A0A2T4B0V0</accession>
<evidence type="ECO:0000256" key="7">
    <source>
        <dbReference type="ARBA" id="ARBA00023186"/>
    </source>
</evidence>
<dbReference type="Pfam" id="PF05051">
    <property type="entry name" value="COX17"/>
    <property type="match status" value="1"/>
</dbReference>
<dbReference type="Proteomes" id="UP000241546">
    <property type="component" value="Unassembled WGS sequence"/>
</dbReference>
<dbReference type="GO" id="GO:0005507">
    <property type="term" value="F:copper ion binding"/>
    <property type="evidence" value="ECO:0007669"/>
    <property type="project" value="InterPro"/>
</dbReference>
<keyword evidence="3 8" id="KW-0479">Metal-binding</keyword>
<evidence type="ECO:0000313" key="10">
    <source>
        <dbReference type="Proteomes" id="UP000241546"/>
    </source>
</evidence>
<evidence type="ECO:0000256" key="1">
    <source>
        <dbReference type="ARBA" id="ARBA00004569"/>
    </source>
</evidence>
<keyword evidence="7" id="KW-0143">Chaperone</keyword>
<sequence length="53" mass="5869">ANSDAPQPCCVCKEEKSRRDECMLFSTAKDPAADCRSLVDQYKSCMQGFGFTV</sequence>
<dbReference type="GO" id="GO:0016531">
    <property type="term" value="F:copper chaperone activity"/>
    <property type="evidence" value="ECO:0007669"/>
    <property type="project" value="InterPro"/>
</dbReference>
<feature type="binding site" evidence="8">
    <location>
        <position position="10"/>
    </location>
    <ligand>
        <name>Cu cation</name>
        <dbReference type="ChEBI" id="CHEBI:23378"/>
    </ligand>
</feature>
<protein>
    <submittedName>
        <fullName evidence="9">Uncharacterized protein</fullName>
    </submittedName>
</protein>
<comment type="subcellular location">
    <subcellularLocation>
        <location evidence="1">Mitochondrion intermembrane space</location>
    </subcellularLocation>
</comment>
<keyword evidence="10" id="KW-1185">Reference proteome</keyword>
<feature type="binding site" evidence="8">
    <location>
        <position position="9"/>
    </location>
    <ligand>
        <name>Cu cation</name>
        <dbReference type="ChEBI" id="CHEBI:23378"/>
    </ligand>
</feature>
<dbReference type="EMBL" id="KZ680221">
    <property type="protein sequence ID" value="PTB62944.1"/>
    <property type="molecule type" value="Genomic_DNA"/>
</dbReference>
<organism evidence="9 10">
    <name type="scientific">Trichoderma citrinoviride</name>
    <dbReference type="NCBI Taxonomy" id="58853"/>
    <lineage>
        <taxon>Eukaryota</taxon>
        <taxon>Fungi</taxon>
        <taxon>Dikarya</taxon>
        <taxon>Ascomycota</taxon>
        <taxon>Pezizomycotina</taxon>
        <taxon>Sordariomycetes</taxon>
        <taxon>Hypocreomycetidae</taxon>
        <taxon>Hypocreales</taxon>
        <taxon>Hypocreaceae</taxon>
        <taxon>Trichoderma</taxon>
    </lineage>
</organism>
<dbReference type="InterPro" id="IPR007745">
    <property type="entry name" value="Cyt_c_oxidase_Cu-chaperone"/>
</dbReference>
<keyword evidence="6" id="KW-1015">Disulfide bond</keyword>
<comment type="similarity">
    <text evidence="2">Belongs to the COX17 family.</text>
</comment>
<keyword evidence="5" id="KW-0496">Mitochondrion</keyword>
<feature type="non-terminal residue" evidence="9">
    <location>
        <position position="1"/>
    </location>
</feature>
<name>A0A2T4B0V0_9HYPO</name>
<dbReference type="RefSeq" id="XP_024746264.1">
    <property type="nucleotide sequence ID" value="XM_024891581.1"/>
</dbReference>
<evidence type="ECO:0000313" key="9">
    <source>
        <dbReference type="EMBL" id="PTB62944.1"/>
    </source>
</evidence>
<gene>
    <name evidence="9" type="ORF">BBK36DRAFT_1128106</name>
</gene>
<dbReference type="PROSITE" id="PS51808">
    <property type="entry name" value="CHCH"/>
    <property type="match status" value="1"/>
</dbReference>
<evidence type="ECO:0000256" key="2">
    <source>
        <dbReference type="ARBA" id="ARBA00009241"/>
    </source>
</evidence>
<evidence type="ECO:0000256" key="6">
    <source>
        <dbReference type="ARBA" id="ARBA00023157"/>
    </source>
</evidence>
<dbReference type="GO" id="GO:0005758">
    <property type="term" value="C:mitochondrial intermembrane space"/>
    <property type="evidence" value="ECO:0007669"/>
    <property type="project" value="UniProtKB-SubCell"/>
</dbReference>
<dbReference type="OrthoDB" id="1915887at2759"/>
<dbReference type="Gene3D" id="1.10.287.1130">
    <property type="entry name" value="CytochromE C oxidase copper chaperone"/>
    <property type="match status" value="1"/>
</dbReference>
<proteinExistence type="inferred from homology"/>
<reference evidence="10" key="1">
    <citation type="submission" date="2016-07" db="EMBL/GenBank/DDBJ databases">
        <title>Multiple horizontal gene transfer events from other fungi enriched the ability of initially mycotrophic Trichoderma (Ascomycota) to feed on dead plant biomass.</title>
        <authorList>
            <consortium name="DOE Joint Genome Institute"/>
            <person name="Atanasova L."/>
            <person name="Chenthamara K."/>
            <person name="Zhang J."/>
            <person name="Grujic M."/>
            <person name="Henrissat B."/>
            <person name="Kuo A."/>
            <person name="Aerts A."/>
            <person name="Salamov A."/>
            <person name="Lipzen A."/>
            <person name="Labutti K."/>
            <person name="Barry K."/>
            <person name="Miao Y."/>
            <person name="Rahimi M.J."/>
            <person name="Shen Q."/>
            <person name="Grigoriev I.V."/>
            <person name="Kubicek C.P."/>
            <person name="Druzhinina I.S."/>
        </authorList>
    </citation>
    <scope>NUCLEOTIDE SEQUENCE [LARGE SCALE GENOMIC DNA]</scope>
    <source>
        <strain evidence="10">TUCIM 6016</strain>
    </source>
</reference>
<dbReference type="GeneID" id="36599699"/>